<dbReference type="Proteomes" id="UP001556367">
    <property type="component" value="Unassembled WGS sequence"/>
</dbReference>
<dbReference type="PANTHER" id="PTHR43464:SF19">
    <property type="entry name" value="UBIQUINONE BIOSYNTHESIS O-METHYLTRANSFERASE, MITOCHONDRIAL"/>
    <property type="match status" value="1"/>
</dbReference>
<dbReference type="PANTHER" id="PTHR43464">
    <property type="entry name" value="METHYLTRANSFERASE"/>
    <property type="match status" value="1"/>
</dbReference>
<name>A0ABR3JDE6_9AGAR</name>
<protein>
    <recommendedName>
        <fullName evidence="6">Hexaprenyldihydroxybenzoate methyltransferase</fullName>
    </recommendedName>
</protein>
<keyword evidence="3" id="KW-0949">S-adenosyl-L-methionine</keyword>
<gene>
    <name evidence="4" type="ORF">HGRIS_004925</name>
</gene>
<reference evidence="5" key="1">
    <citation type="submission" date="2024-06" db="EMBL/GenBank/DDBJ databases">
        <title>Multi-omics analyses provide insights into the biosynthesis of the anticancer antibiotic pleurotin in Hohenbuehelia grisea.</title>
        <authorList>
            <person name="Weaver J.A."/>
            <person name="Alberti F."/>
        </authorList>
    </citation>
    <scope>NUCLEOTIDE SEQUENCE [LARGE SCALE GENOMIC DNA]</scope>
    <source>
        <strain evidence="5">T-177</strain>
    </source>
</reference>
<evidence type="ECO:0000256" key="2">
    <source>
        <dbReference type="ARBA" id="ARBA00022679"/>
    </source>
</evidence>
<keyword evidence="2" id="KW-0808">Transferase</keyword>
<comment type="caution">
    <text evidence="4">The sequence shown here is derived from an EMBL/GenBank/DDBJ whole genome shotgun (WGS) entry which is preliminary data.</text>
</comment>
<proteinExistence type="predicted"/>
<evidence type="ECO:0008006" key="6">
    <source>
        <dbReference type="Google" id="ProtNLM"/>
    </source>
</evidence>
<dbReference type="SUPFAM" id="SSF53335">
    <property type="entry name" value="S-adenosyl-L-methionine-dependent methyltransferases"/>
    <property type="match status" value="1"/>
</dbReference>
<evidence type="ECO:0000256" key="3">
    <source>
        <dbReference type="ARBA" id="ARBA00022691"/>
    </source>
</evidence>
<accession>A0ABR3JDE6</accession>
<dbReference type="EMBL" id="JASNQZ010000008">
    <property type="protein sequence ID" value="KAL0953734.1"/>
    <property type="molecule type" value="Genomic_DNA"/>
</dbReference>
<evidence type="ECO:0000313" key="5">
    <source>
        <dbReference type="Proteomes" id="UP001556367"/>
    </source>
</evidence>
<keyword evidence="1" id="KW-0489">Methyltransferase</keyword>
<dbReference type="InterPro" id="IPR029063">
    <property type="entry name" value="SAM-dependent_MTases_sf"/>
</dbReference>
<evidence type="ECO:0000313" key="4">
    <source>
        <dbReference type="EMBL" id="KAL0953734.1"/>
    </source>
</evidence>
<sequence length="267" mass="30717">MFARKPLSRYVGHGTCQIWNSSHTRTRDADAEAETTRAVHTMLNTVRHVRLPALRRKAFRYTTAATSTQPPTSTVNDSEIAHFSRLSSQWWDERGEFAFLHRMNPVRMRFILDKIREIELDEGTSASEESLLGGEGLGRRRRRSALEGLKVLDVGCGGGLLSEVHNFSRSPDYCHSERRVSFCRALHGRAPTRSGSTRRKRILASLPCTHRRTRLCARRKWDHLPIDESRRRTCSRKARGRSMMLCVPWRSSSTSTTLRRSWIRARS</sequence>
<keyword evidence="5" id="KW-1185">Reference proteome</keyword>
<dbReference type="Gene3D" id="3.40.50.150">
    <property type="entry name" value="Vaccinia Virus protein VP39"/>
    <property type="match status" value="1"/>
</dbReference>
<organism evidence="4 5">
    <name type="scientific">Hohenbuehelia grisea</name>
    <dbReference type="NCBI Taxonomy" id="104357"/>
    <lineage>
        <taxon>Eukaryota</taxon>
        <taxon>Fungi</taxon>
        <taxon>Dikarya</taxon>
        <taxon>Basidiomycota</taxon>
        <taxon>Agaricomycotina</taxon>
        <taxon>Agaricomycetes</taxon>
        <taxon>Agaricomycetidae</taxon>
        <taxon>Agaricales</taxon>
        <taxon>Pleurotineae</taxon>
        <taxon>Pleurotaceae</taxon>
        <taxon>Hohenbuehelia</taxon>
    </lineage>
</organism>
<evidence type="ECO:0000256" key="1">
    <source>
        <dbReference type="ARBA" id="ARBA00022603"/>
    </source>
</evidence>